<evidence type="ECO:0000313" key="2">
    <source>
        <dbReference type="Proteomes" id="UP001163603"/>
    </source>
</evidence>
<comment type="caution">
    <text evidence="1">The sequence shown here is derived from an EMBL/GenBank/DDBJ whole genome shotgun (WGS) entry which is preliminary data.</text>
</comment>
<accession>A0ACC0XC75</accession>
<evidence type="ECO:0000313" key="1">
    <source>
        <dbReference type="EMBL" id="KAJ0014277.1"/>
    </source>
</evidence>
<gene>
    <name evidence="1" type="ORF">Pint_20859</name>
</gene>
<dbReference type="Proteomes" id="UP001163603">
    <property type="component" value="Chromosome 13"/>
</dbReference>
<name>A0ACC0XC75_9ROSI</name>
<protein>
    <submittedName>
        <fullName evidence="1">Uncharacterized protein</fullName>
    </submittedName>
</protein>
<proteinExistence type="predicted"/>
<sequence length="893" mass="101733">MKLFDAHCHLQDPRIFDKAPQIFETTLNSGVLHFAVNGVSEKDWHLVKQMSENYSSVIPCFGLHPWFIQERTPHWFPTLKEFFQASPSAAIGEIGLDKGSRGREIDFVDQVEVFRQQLEFAKELNRPASIHCVRAFGDLLEIMKYDCLCFSISLESSYHYCFLMDYNMYKILYLHVSKQASYFPRSIGPFPAGVILHSYLGSAEMVPEFSKLGAYFSFSGFLMSMKTQKAKKMLKMVWKSISVSSERILLETDAPDALPKSNLDSLFLVDGDPSLPQEFHAQEENLASKVGTPSDEQSHTSKDSSLLPKETLNHPANIHNVLIYVASLLDMPKEEVADLSYRNAVRIFSYEGSKVEMGKLPKISSSSELQLNVPDVPLSLSRELLATKSAKVAAATPHENLWHFLREIPVDSEILEVVARFCHGFEVEMSTEIVIPLICVAYYLEMTETHAENNLLSQAYNFFQSKVLPSWNETIKVCRVAENFLQQAIYLGLVDSCLESLIAKALVDPHLLLLGEPMIRNHASDDQICNNPNARRRLLFLNNGDSEDLTTLSLQLYEPLILSMNKQRVPSEYVAASICQYAKRWVFSSTINNISRNSQREIIEAVEGLLPLEKGLISCTLLFEMLRYAIALDASCDCRTGFEIRIGKQLEQATVKDLLIPSKGYAKEVQYEIECLKRILKNFYGSYCNSSSAGFMTVAELIEEFMGEVASVIDLKMETFISIANIATTTSSALGTERNLDGIYRGIDIYLDKHKYLTEIEREEICKVLDWEKMSVEACEHAAKNERLPLRVIVQVLFVTQLQLRDGRSKDEKMVIKEEVEEEIKKMSNKVIELERECFMMRKELSGKKRKISMWNEMKRKFGCIATTVDDCNCQDKDKHQRKKNKLHPGFRI</sequence>
<organism evidence="1 2">
    <name type="scientific">Pistacia integerrima</name>
    <dbReference type="NCBI Taxonomy" id="434235"/>
    <lineage>
        <taxon>Eukaryota</taxon>
        <taxon>Viridiplantae</taxon>
        <taxon>Streptophyta</taxon>
        <taxon>Embryophyta</taxon>
        <taxon>Tracheophyta</taxon>
        <taxon>Spermatophyta</taxon>
        <taxon>Magnoliopsida</taxon>
        <taxon>eudicotyledons</taxon>
        <taxon>Gunneridae</taxon>
        <taxon>Pentapetalae</taxon>
        <taxon>rosids</taxon>
        <taxon>malvids</taxon>
        <taxon>Sapindales</taxon>
        <taxon>Anacardiaceae</taxon>
        <taxon>Pistacia</taxon>
    </lineage>
</organism>
<keyword evidence="2" id="KW-1185">Reference proteome</keyword>
<reference evidence="2" key="1">
    <citation type="journal article" date="2023" name="G3 (Bethesda)">
        <title>Genome assembly and association tests identify interacting loci associated with vigor, precocity, and sex in interspecific pistachio rootstocks.</title>
        <authorList>
            <person name="Palmer W."/>
            <person name="Jacygrad E."/>
            <person name="Sagayaradj S."/>
            <person name="Cavanaugh K."/>
            <person name="Han R."/>
            <person name="Bertier L."/>
            <person name="Beede B."/>
            <person name="Kafkas S."/>
            <person name="Golino D."/>
            <person name="Preece J."/>
            <person name="Michelmore R."/>
        </authorList>
    </citation>
    <scope>NUCLEOTIDE SEQUENCE [LARGE SCALE GENOMIC DNA]</scope>
</reference>
<dbReference type="EMBL" id="CM047748">
    <property type="protein sequence ID" value="KAJ0014277.1"/>
    <property type="molecule type" value="Genomic_DNA"/>
</dbReference>